<name>A0A4Z1T7K5_GIAMU</name>
<evidence type="ECO:0000313" key="1">
    <source>
        <dbReference type="EMBL" id="TNJ28481.1"/>
    </source>
</evidence>
<dbReference type="OrthoDB" id="341259at2759"/>
<dbReference type="PANTHER" id="PTHR24120:SF4">
    <property type="entry name" value="GH07239P"/>
    <property type="match status" value="1"/>
</dbReference>
<organism evidence="1 2">
    <name type="scientific">Giardia muris</name>
    <dbReference type="NCBI Taxonomy" id="5742"/>
    <lineage>
        <taxon>Eukaryota</taxon>
        <taxon>Metamonada</taxon>
        <taxon>Diplomonadida</taxon>
        <taxon>Hexamitidae</taxon>
        <taxon>Giardiinae</taxon>
        <taxon>Giardia</taxon>
    </lineage>
</organism>
<reference evidence="1 2" key="1">
    <citation type="submission" date="2019-05" db="EMBL/GenBank/DDBJ databases">
        <title>The compact genome of Giardia muris reveals important steps in the evolution of intestinal protozoan parasites.</title>
        <authorList>
            <person name="Xu F."/>
            <person name="Jimenez-Gonzalez A."/>
            <person name="Einarsson E."/>
            <person name="Astvaldsson A."/>
            <person name="Peirasmaki D."/>
            <person name="Eckmann L."/>
            <person name="Andersson J.O."/>
            <person name="Svard S.G."/>
            <person name="Jerlstrom-Hultqvist J."/>
        </authorList>
    </citation>
    <scope>NUCLEOTIDE SEQUENCE [LARGE SCALE GENOMIC DNA]</scope>
    <source>
        <strain evidence="1 2">Roberts-Thomson</strain>
    </source>
</reference>
<dbReference type="Gene3D" id="1.25.40.20">
    <property type="entry name" value="Ankyrin repeat-containing domain"/>
    <property type="match status" value="2"/>
</dbReference>
<dbReference type="SUPFAM" id="SSF48403">
    <property type="entry name" value="Ankyrin repeat"/>
    <property type="match status" value="2"/>
</dbReference>
<dbReference type="PANTHER" id="PTHR24120">
    <property type="entry name" value="GH07239P"/>
    <property type="match status" value="1"/>
</dbReference>
<keyword evidence="2" id="KW-1185">Reference proteome</keyword>
<protein>
    <submittedName>
        <fullName evidence="1">Ankyrin repeat protein 1</fullName>
    </submittedName>
</protein>
<dbReference type="InterPro" id="IPR002110">
    <property type="entry name" value="Ankyrin_rpt"/>
</dbReference>
<comment type="caution">
    <text evidence="1">The sequence shown here is derived from an EMBL/GenBank/DDBJ whole genome shotgun (WGS) entry which is preliminary data.</text>
</comment>
<dbReference type="AlphaFoldDB" id="A0A4Z1T7K5"/>
<dbReference type="SMART" id="SM00248">
    <property type="entry name" value="ANK"/>
    <property type="match status" value="8"/>
</dbReference>
<proteinExistence type="predicted"/>
<dbReference type="Proteomes" id="UP000315496">
    <property type="component" value="Chromosome 2"/>
</dbReference>
<dbReference type="VEuPathDB" id="GiardiaDB:GMRT_12613"/>
<dbReference type="Pfam" id="PF12796">
    <property type="entry name" value="Ank_2"/>
    <property type="match status" value="2"/>
</dbReference>
<accession>A0A4Z1T7K5</accession>
<sequence>MRPLVDLGVCVDDPSIAYAPDEGLVGRLVPAPGICDEVWQAMQINSSGLITSFTMVEGEGEEAFSFEQLVHGPNLADLCAEHDFTCIPFHPDEIWSIFVQVLTTVQDLRQSYGHCGLKLWQLLDIRPEMVFISSRGQVLLRPRRTKFPDEMTEALTFKDIGLLLLRVVNAGHDLSPNTELELTDEAYGRLLALPFGLGTYVIRLIEAPTVSLDIARILSLKHVRQVLGAIEQSCSLSQGEKDILFDTSLQDDPRTIAQLPLLAKRQNIHYKTALMSAAAQGEPFSDTLLYWEAGVQNRYGWTALMYAIASGNRDAASRLAVMEAGYVAGGRPGTGPIPIPSMGTSRHGAMLARTTALILSIQHQDYDLALYLSDFEGGDCDSVGYTALMYAIQHGQERIATKLIEKDGGTRAMDNNFALRLATLHGMRNICSRLLDREKNFGKLTGYTPLHRAIAVHDDETFLVAKYKYSTDADYEGLTPLMVAAIFDEGKYASTLLETEAVFESLLSRTTYSFGRDVTGSIATGSETGSEHENVGLTALDLALRHGSEGIVARVIVSRICGYFEMVDDLTDETTLICLVRYLLPELSERERALVEKGRLRELWFCAAETGNLVLLYLLREKYICKLDSDGQTALMRAALADKPESISFLQPEACHISTRGLTALMLAIISNKTTVVPLLAPLEAATRSGAQYHGGAGVTALELAVRYGRSAFLPLLAL</sequence>
<evidence type="ECO:0000313" key="2">
    <source>
        <dbReference type="Proteomes" id="UP000315496"/>
    </source>
</evidence>
<gene>
    <name evidence="1" type="ORF">GMRT_12613</name>
</gene>
<dbReference type="EMBL" id="VDLU01000002">
    <property type="protein sequence ID" value="TNJ28481.1"/>
    <property type="molecule type" value="Genomic_DNA"/>
</dbReference>
<dbReference type="InterPro" id="IPR036770">
    <property type="entry name" value="Ankyrin_rpt-contain_sf"/>
</dbReference>